<accession>A0A829Y866</accession>
<gene>
    <name evidence="1" type="ORF">GCM10011487_11910</name>
</gene>
<keyword evidence="2" id="KW-1185">Reference proteome</keyword>
<sequence>MAVPHPLNEAVIQQAMHDMRNGQLGRWEGTGFTADILDALKHPQNAVALAHARVPWVRCQINRDVVLRTLNRVPDIQKEIDAIDRMLRLGASTEMLGEFHGLSHQEVARRRAILALPDRKGRWPVLTEEQDTELWQGWSQARLERAIDPEDDAAMLELAMELAETRQLPLAVVWSAIQDWIDQGLL</sequence>
<proteinExistence type="predicted"/>
<comment type="caution">
    <text evidence="1">The sequence shown here is derived from an EMBL/GenBank/DDBJ whole genome shotgun (WGS) entry which is preliminary data.</text>
</comment>
<dbReference type="AlphaFoldDB" id="A0A829Y866"/>
<evidence type="ECO:0000313" key="1">
    <source>
        <dbReference type="EMBL" id="GFE79191.1"/>
    </source>
</evidence>
<name>A0A829Y866_9GAMM</name>
<dbReference type="RefSeq" id="WP_129640773.1">
    <property type="nucleotide sequence ID" value="NZ_BLJN01000001.1"/>
</dbReference>
<dbReference type="EMBL" id="BLJN01000001">
    <property type="protein sequence ID" value="GFE79191.1"/>
    <property type="molecule type" value="Genomic_DNA"/>
</dbReference>
<evidence type="ECO:0000313" key="2">
    <source>
        <dbReference type="Proteomes" id="UP000445000"/>
    </source>
</evidence>
<dbReference type="InterPro" id="IPR021364">
    <property type="entry name" value="DUF2857"/>
</dbReference>
<protein>
    <recommendedName>
        <fullName evidence="3">DUF2857 domain-containing protein</fullName>
    </recommendedName>
</protein>
<reference evidence="2" key="1">
    <citation type="submission" date="2020-01" db="EMBL/GenBank/DDBJ databases">
        <title>'Steroidobacter agaridevorans' sp. nov., agar-degrading bacteria isolated from rhizosphere soils.</title>
        <authorList>
            <person name="Ikenaga M."/>
            <person name="Kataoka M."/>
            <person name="Murouchi A."/>
            <person name="Katsuragi S."/>
            <person name="Sakai M."/>
        </authorList>
    </citation>
    <scope>NUCLEOTIDE SEQUENCE [LARGE SCALE GENOMIC DNA]</scope>
    <source>
        <strain evidence="2">YU21-B</strain>
    </source>
</reference>
<organism evidence="1 2">
    <name type="scientific">Steroidobacter agaridevorans</name>
    <dbReference type="NCBI Taxonomy" id="2695856"/>
    <lineage>
        <taxon>Bacteria</taxon>
        <taxon>Pseudomonadati</taxon>
        <taxon>Pseudomonadota</taxon>
        <taxon>Gammaproteobacteria</taxon>
        <taxon>Steroidobacterales</taxon>
        <taxon>Steroidobacteraceae</taxon>
        <taxon>Steroidobacter</taxon>
    </lineage>
</organism>
<dbReference type="Proteomes" id="UP000445000">
    <property type="component" value="Unassembled WGS sequence"/>
</dbReference>
<evidence type="ECO:0008006" key="3">
    <source>
        <dbReference type="Google" id="ProtNLM"/>
    </source>
</evidence>
<dbReference type="Pfam" id="PF11198">
    <property type="entry name" value="DUF2857"/>
    <property type="match status" value="1"/>
</dbReference>